<keyword evidence="4" id="KW-0804">Transcription</keyword>
<accession>A0A1V4SJB7</accession>
<evidence type="ECO:0000256" key="1">
    <source>
        <dbReference type="ARBA" id="ARBA00022491"/>
    </source>
</evidence>
<protein>
    <submittedName>
        <fullName evidence="6">Nodulation protein NolA</fullName>
    </submittedName>
</protein>
<comment type="caution">
    <text evidence="6">The sequence shown here is derived from an EMBL/GenBank/DDBJ whole genome shotgun (WGS) entry which is preliminary data.</text>
</comment>
<feature type="domain" description="HTH merR-type" evidence="5">
    <location>
        <begin position="4"/>
        <end position="73"/>
    </location>
</feature>
<evidence type="ECO:0000313" key="7">
    <source>
        <dbReference type="Proteomes" id="UP000191554"/>
    </source>
</evidence>
<evidence type="ECO:0000256" key="4">
    <source>
        <dbReference type="ARBA" id="ARBA00023163"/>
    </source>
</evidence>
<keyword evidence="7" id="KW-1185">Reference proteome</keyword>
<dbReference type="EMBL" id="MZGX01000018">
    <property type="protein sequence ID" value="OPX43341.1"/>
    <property type="molecule type" value="Genomic_DNA"/>
</dbReference>
<dbReference type="InterPro" id="IPR047057">
    <property type="entry name" value="MerR_fam"/>
</dbReference>
<keyword evidence="1" id="KW-0678">Repressor</keyword>
<keyword evidence="3" id="KW-0238">DNA-binding</keyword>
<dbReference type="GO" id="GO:0003700">
    <property type="term" value="F:DNA-binding transcription factor activity"/>
    <property type="evidence" value="ECO:0007669"/>
    <property type="project" value="InterPro"/>
</dbReference>
<dbReference type="Pfam" id="PF14526">
    <property type="entry name" value="Cass2"/>
    <property type="match status" value="1"/>
</dbReference>
<evidence type="ECO:0000256" key="3">
    <source>
        <dbReference type="ARBA" id="ARBA00023125"/>
    </source>
</evidence>
<dbReference type="Proteomes" id="UP000191554">
    <property type="component" value="Unassembled WGS sequence"/>
</dbReference>
<proteinExistence type="predicted"/>
<dbReference type="InterPro" id="IPR011256">
    <property type="entry name" value="Reg_factor_effector_dom_sf"/>
</dbReference>
<dbReference type="Gene3D" id="3.20.80.10">
    <property type="entry name" value="Regulatory factor, effector binding domain"/>
    <property type="match status" value="1"/>
</dbReference>
<dbReference type="InterPro" id="IPR009061">
    <property type="entry name" value="DNA-bd_dom_put_sf"/>
</dbReference>
<dbReference type="PANTHER" id="PTHR30204:SF69">
    <property type="entry name" value="MERR-FAMILY TRANSCRIPTIONAL REGULATOR"/>
    <property type="match status" value="1"/>
</dbReference>
<evidence type="ECO:0000256" key="2">
    <source>
        <dbReference type="ARBA" id="ARBA00023015"/>
    </source>
</evidence>
<evidence type="ECO:0000259" key="5">
    <source>
        <dbReference type="PROSITE" id="PS50937"/>
    </source>
</evidence>
<dbReference type="SUPFAM" id="SSF46955">
    <property type="entry name" value="Putative DNA-binding domain"/>
    <property type="match status" value="1"/>
</dbReference>
<organism evidence="6 7">
    <name type="scientific">Ruminiclostridium hungatei</name>
    <name type="common">Clostridium hungatei</name>
    <dbReference type="NCBI Taxonomy" id="48256"/>
    <lineage>
        <taxon>Bacteria</taxon>
        <taxon>Bacillati</taxon>
        <taxon>Bacillota</taxon>
        <taxon>Clostridia</taxon>
        <taxon>Eubacteriales</taxon>
        <taxon>Oscillospiraceae</taxon>
        <taxon>Ruminiclostridium</taxon>
    </lineage>
</organism>
<dbReference type="SMART" id="SM00871">
    <property type="entry name" value="AraC_E_bind"/>
    <property type="match status" value="1"/>
</dbReference>
<dbReference type="InterPro" id="IPR010499">
    <property type="entry name" value="AraC_E-bd"/>
</dbReference>
<dbReference type="STRING" id="48256.CLHUN_26860"/>
<evidence type="ECO:0000313" key="6">
    <source>
        <dbReference type="EMBL" id="OPX43341.1"/>
    </source>
</evidence>
<keyword evidence="2" id="KW-0805">Transcription regulation</keyword>
<dbReference type="Pfam" id="PF13411">
    <property type="entry name" value="MerR_1"/>
    <property type="match status" value="1"/>
</dbReference>
<dbReference type="Gene3D" id="1.10.1660.10">
    <property type="match status" value="1"/>
</dbReference>
<dbReference type="GO" id="GO:0003677">
    <property type="term" value="F:DNA binding"/>
    <property type="evidence" value="ECO:0007669"/>
    <property type="project" value="UniProtKB-KW"/>
</dbReference>
<gene>
    <name evidence="6" type="primary">nolA_1</name>
    <name evidence="6" type="ORF">CLHUN_26860</name>
</gene>
<dbReference type="AlphaFoldDB" id="A0A1V4SJB7"/>
<name>A0A1V4SJB7_RUMHU</name>
<dbReference type="PROSITE" id="PS50937">
    <property type="entry name" value="HTH_MERR_2"/>
    <property type="match status" value="1"/>
</dbReference>
<dbReference type="InterPro" id="IPR029441">
    <property type="entry name" value="Cass2"/>
</dbReference>
<dbReference type="PANTHER" id="PTHR30204">
    <property type="entry name" value="REDOX-CYCLING DRUG-SENSING TRANSCRIPTIONAL ACTIVATOR SOXR"/>
    <property type="match status" value="1"/>
</dbReference>
<dbReference type="InterPro" id="IPR000551">
    <property type="entry name" value="MerR-type_HTH_dom"/>
</dbReference>
<dbReference type="RefSeq" id="WP_165755752.1">
    <property type="nucleotide sequence ID" value="NZ_MZGX01000018.1"/>
</dbReference>
<dbReference type="SMART" id="SM00422">
    <property type="entry name" value="HTH_MERR"/>
    <property type="match status" value="1"/>
</dbReference>
<sequence length="580" mass="65865">METRLTVGQLAQKHNISARAIRHYENIGLLESSRDMESNYRIYGEDESQRLSQILLFKGMGFSLKEIAAIITSSGKKENIVNIIRNRLKNLEKKALVFNNCIEILREFLEECSRQPDDKIDSIGLLSGLISIKSLGETGQAVQETLPEKMSILSDKDLEILKLSRSEDFNALYLPFILGQEDADILENFFINHRRFFELNKVILPGGRKLNEIYNTHTIAGNIKTKIAEILLNSEGGQMTDVTYKEVVRNLFDAIVSDMEADQQDRIGQLELKLAMAVLVKGLEILDFSGKLNNENVKAVAEVLELELPQYTPEYLLKAVGEIYEKEGRVAYNVIRIVNNAVKRQVLAGLFLAMTDYDALDSRNWLLDRALDMAIKHIWSREIEVIGQPYKTLFQVIFQIALIRARSLYAPNTFILPEIMQLRERKLIGVETRTTDRDGLSGRQIPALENLYFDQGLSEHIPCRTSPGIRYGITCRHEGEYYTYITGEEVDSFEYIPDGMTAQVLPGGTYAVFPVRGGPFPYKVLEINEYAYGTWLPASEYTYDFRPYVLIGENEIIGKIGCVDSVIKVCIPVKLKEAVK</sequence>
<dbReference type="CDD" id="cd01106">
    <property type="entry name" value="HTH_TipAL-Mta"/>
    <property type="match status" value="1"/>
</dbReference>
<reference evidence="6 7" key="1">
    <citation type="submission" date="2017-03" db="EMBL/GenBank/DDBJ databases">
        <title>Genome sequence of Clostridium hungatei DSM 14427.</title>
        <authorList>
            <person name="Poehlein A."/>
            <person name="Daniel R."/>
        </authorList>
    </citation>
    <scope>NUCLEOTIDE SEQUENCE [LARGE SCALE GENOMIC DNA]</scope>
    <source>
        <strain evidence="6 7">DSM 14427</strain>
    </source>
</reference>
<dbReference type="SUPFAM" id="SSF55136">
    <property type="entry name" value="Probable bacterial effector-binding domain"/>
    <property type="match status" value="1"/>
</dbReference>